<accession>A0ABP9FFR2</accession>
<keyword evidence="4" id="KW-1185">Reference proteome</keyword>
<feature type="domain" description="UspA" evidence="2">
    <location>
        <begin position="2"/>
        <end position="142"/>
    </location>
</feature>
<dbReference type="CDD" id="cd00293">
    <property type="entry name" value="USP-like"/>
    <property type="match status" value="1"/>
</dbReference>
<dbReference type="EMBL" id="BAABJH010000006">
    <property type="protein sequence ID" value="GAA4899290.1"/>
    <property type="molecule type" value="Genomic_DNA"/>
</dbReference>
<dbReference type="Proteomes" id="UP001500433">
    <property type="component" value="Unassembled WGS sequence"/>
</dbReference>
<gene>
    <name evidence="3" type="ORF">GCM10023311_25670</name>
</gene>
<dbReference type="Pfam" id="PF00582">
    <property type="entry name" value="Usp"/>
    <property type="match status" value="1"/>
</dbReference>
<evidence type="ECO:0000313" key="3">
    <source>
        <dbReference type="EMBL" id="GAA4899290.1"/>
    </source>
</evidence>
<proteinExistence type="inferred from homology"/>
<dbReference type="PRINTS" id="PR01438">
    <property type="entry name" value="UNVRSLSTRESS"/>
</dbReference>
<comment type="caution">
    <text evidence="3">The sequence shown here is derived from an EMBL/GenBank/DDBJ whole genome shotgun (WGS) entry which is preliminary data.</text>
</comment>
<sequence length="280" mass="32296">MKRRILLPTDFSDNAQNAIDYAINLYANDTCDFYILNTYYIEEFSMELAAVRDLEAFEQKSISGLSLIFKKLLNAENSKQHQYHMVSECGALIDIMKDIIEKHDIDIVIMGTKGDTDSRSQIYGSQTVLAMERIRNCPVLAIPKQANFKGIQNIIFPTGYNTPYKRREFDCLIDIANKTGAAIRVLNVLDESKELNQNQLKNQNLLKDYFEELDCSFHVLHDTELLSAINSYILKQNIDMVAFINKRHNFFSWIISKPMVKNLTYHTTIPILALHDLKNK</sequence>
<dbReference type="InterPro" id="IPR006015">
    <property type="entry name" value="Universal_stress_UspA"/>
</dbReference>
<dbReference type="SUPFAM" id="SSF52402">
    <property type="entry name" value="Adenine nucleotide alpha hydrolases-like"/>
    <property type="match status" value="2"/>
</dbReference>
<dbReference type="RefSeq" id="WP_345274558.1">
    <property type="nucleotide sequence ID" value="NZ_BAABJH010000006.1"/>
</dbReference>
<evidence type="ECO:0000256" key="1">
    <source>
        <dbReference type="ARBA" id="ARBA00008791"/>
    </source>
</evidence>
<dbReference type="Gene3D" id="3.40.50.620">
    <property type="entry name" value="HUPs"/>
    <property type="match status" value="2"/>
</dbReference>
<reference evidence="4" key="1">
    <citation type="journal article" date="2019" name="Int. J. Syst. Evol. Microbiol.">
        <title>The Global Catalogue of Microorganisms (GCM) 10K type strain sequencing project: providing services to taxonomists for standard genome sequencing and annotation.</title>
        <authorList>
            <consortium name="The Broad Institute Genomics Platform"/>
            <consortium name="The Broad Institute Genome Sequencing Center for Infectious Disease"/>
            <person name="Wu L."/>
            <person name="Ma J."/>
        </authorList>
    </citation>
    <scope>NUCLEOTIDE SEQUENCE [LARGE SCALE GENOMIC DNA]</scope>
    <source>
        <strain evidence="4">JCM 18274</strain>
    </source>
</reference>
<evidence type="ECO:0000259" key="2">
    <source>
        <dbReference type="Pfam" id="PF00582"/>
    </source>
</evidence>
<comment type="similarity">
    <text evidence="1">Belongs to the universal stress protein A family.</text>
</comment>
<dbReference type="InterPro" id="IPR014729">
    <property type="entry name" value="Rossmann-like_a/b/a_fold"/>
</dbReference>
<dbReference type="InterPro" id="IPR006016">
    <property type="entry name" value="UspA"/>
</dbReference>
<name>A0ABP9FFR2_9FLAO</name>
<organism evidence="3 4">
    <name type="scientific">Flaviramulus aquimarinus</name>
    <dbReference type="NCBI Taxonomy" id="1170456"/>
    <lineage>
        <taxon>Bacteria</taxon>
        <taxon>Pseudomonadati</taxon>
        <taxon>Bacteroidota</taxon>
        <taxon>Flavobacteriia</taxon>
        <taxon>Flavobacteriales</taxon>
        <taxon>Flavobacteriaceae</taxon>
        <taxon>Flaviramulus</taxon>
    </lineage>
</organism>
<evidence type="ECO:0000313" key="4">
    <source>
        <dbReference type="Proteomes" id="UP001500433"/>
    </source>
</evidence>
<protein>
    <submittedName>
        <fullName evidence="3">Universal stress protein</fullName>
    </submittedName>
</protein>